<dbReference type="GO" id="GO:0004802">
    <property type="term" value="F:transketolase activity"/>
    <property type="evidence" value="ECO:0007669"/>
    <property type="project" value="UniProtKB-UniRule"/>
</dbReference>
<evidence type="ECO:0000256" key="13">
    <source>
        <dbReference type="NCBIfam" id="TIGR00232"/>
    </source>
</evidence>
<feature type="binding site" evidence="15">
    <location>
        <position position="517"/>
    </location>
    <ligand>
        <name>substrate</name>
    </ligand>
</feature>
<comment type="cofactor">
    <cofactor evidence="1">
        <name>Ca(2+)</name>
        <dbReference type="ChEBI" id="CHEBI:29108"/>
    </cofactor>
</comment>
<dbReference type="PROSITE" id="PS00801">
    <property type="entry name" value="TRANSKETOLASE_1"/>
    <property type="match status" value="1"/>
</dbReference>
<sequence length="655" mass="71395">MNKEALKKIALSVRSLSMDAVQEANSGHPGLPLGAAELGAFLYGEAMKYDPSDPIWIDRDRFVLSAGHGSMFLYSMLHMAGFGISLDDIKCFRKVGSPCAGHPEYDADLGIEMTTGPLGQGVSTAVGMAMAETMLAAKFNTEKRKIFDHYTWVLVGDGCLQEGIASEASSLAGHFKLGKLIVFYDSNDVTIDGPTGISFTEDVAKRYEAYGWKVLKGDMYDFAGIEKLVAEAKADIDRPKLIILKSMIGKGAPTKQGTNKVHGSPLGEEEIARAKETLGIPKEQKFWVAPEAYEYFGAYKQGLESRHARWTEEFEAWKREEPALARELDVWYSGDPLSEVKMPTFAPDEPLATRAASGKVLQAIAAAWPNFVGGSADLTSPNVSALNEVADYTPENRSGRYIRFGIREHAMAAIGNGLMLHGGLRPFVATFLSFVDYLRPALRLSALMKLPLVYVLTHDSIYVGEDGPTHEPIEQLASIRAIPNVLVLRPADGEETAEAWSIAMKRKDGPTVLVLGRNNVPFLKKDDPDWRADMAKGAYIVRDTKKTPDVVIVATGSEVSLALEAAKLVPAKSVRVVSMPCREAFLRQPERYQAELLPKTAKIVVAEAGVAQGWGEIAQRANIFSIDRFGASGPAGDVAKHLGFTVERLSEIIAR</sequence>
<evidence type="ECO:0000256" key="5">
    <source>
        <dbReference type="ARBA" id="ARBA00011738"/>
    </source>
</evidence>
<dbReference type="EC" id="2.2.1.1" evidence="6 13"/>
<feature type="binding site" evidence="15">
    <location>
        <position position="458"/>
    </location>
    <ligand>
        <name>substrate</name>
    </ligand>
</feature>
<feature type="binding site" evidence="17">
    <location>
        <position position="157"/>
    </location>
    <ligand>
        <name>Mg(2+)</name>
        <dbReference type="ChEBI" id="CHEBI:18420"/>
    </ligand>
</feature>
<dbReference type="InterPro" id="IPR033247">
    <property type="entry name" value="Transketolase_fam"/>
</dbReference>
<dbReference type="InterPro" id="IPR009014">
    <property type="entry name" value="Transketo_C/PFOR_II"/>
</dbReference>
<keyword evidence="8 17" id="KW-0479">Metal-binding</keyword>
<feature type="binding site" evidence="16">
    <location>
        <begin position="116"/>
        <end position="118"/>
    </location>
    <ligand>
        <name>thiamine diphosphate</name>
        <dbReference type="ChEBI" id="CHEBI:58937"/>
    </ligand>
</feature>
<keyword evidence="9 19" id="KW-0106">Calcium</keyword>
<dbReference type="SUPFAM" id="SSF52518">
    <property type="entry name" value="Thiamin diphosphate-binding fold (THDP-binding)"/>
    <property type="match status" value="2"/>
</dbReference>
<feature type="binding site" evidence="15">
    <location>
        <position position="354"/>
    </location>
    <ligand>
        <name>substrate</name>
    </ligand>
</feature>
<dbReference type="InterPro" id="IPR029061">
    <property type="entry name" value="THDP-binding"/>
</dbReference>
<comment type="catalytic activity">
    <reaction evidence="12 19">
        <text>D-sedoheptulose 7-phosphate + D-glyceraldehyde 3-phosphate = aldehydo-D-ribose 5-phosphate + D-xylulose 5-phosphate</text>
        <dbReference type="Rhea" id="RHEA:10508"/>
        <dbReference type="ChEBI" id="CHEBI:57483"/>
        <dbReference type="ChEBI" id="CHEBI:57737"/>
        <dbReference type="ChEBI" id="CHEBI:58273"/>
        <dbReference type="ChEBI" id="CHEBI:59776"/>
        <dbReference type="EC" id="2.2.1.1"/>
    </reaction>
</comment>
<evidence type="ECO:0000256" key="9">
    <source>
        <dbReference type="ARBA" id="ARBA00022837"/>
    </source>
</evidence>
<dbReference type="CDD" id="cd07033">
    <property type="entry name" value="TPP_PYR_DXS_TK_like"/>
    <property type="match status" value="1"/>
</dbReference>
<dbReference type="InterPro" id="IPR005475">
    <property type="entry name" value="Transketolase-like_Pyr-bd"/>
</dbReference>
<feature type="binding site" evidence="15">
    <location>
        <position position="470"/>
    </location>
    <ligand>
        <name>substrate</name>
    </ligand>
</feature>
<gene>
    <name evidence="21" type="primary">tkt</name>
    <name evidence="21" type="ORF">SPIRO4BDMA_41032</name>
</gene>
<feature type="binding site" evidence="15">
    <location>
        <position position="28"/>
    </location>
    <ligand>
        <name>substrate</name>
    </ligand>
</feature>
<evidence type="ECO:0000256" key="7">
    <source>
        <dbReference type="ARBA" id="ARBA00022679"/>
    </source>
</evidence>
<evidence type="ECO:0000256" key="6">
    <source>
        <dbReference type="ARBA" id="ARBA00013152"/>
    </source>
</evidence>
<dbReference type="CDD" id="cd02012">
    <property type="entry name" value="TPP_TK"/>
    <property type="match status" value="1"/>
</dbReference>
<evidence type="ECO:0000259" key="20">
    <source>
        <dbReference type="SMART" id="SM00861"/>
    </source>
</evidence>
<dbReference type="PANTHER" id="PTHR43522">
    <property type="entry name" value="TRANSKETOLASE"/>
    <property type="match status" value="1"/>
</dbReference>
<dbReference type="Gene3D" id="3.40.50.970">
    <property type="match status" value="2"/>
</dbReference>
<feature type="binding site" evidence="15">
    <location>
        <position position="466"/>
    </location>
    <ligand>
        <name>substrate</name>
    </ligand>
</feature>
<feature type="binding site" evidence="17">
    <location>
        <position position="189"/>
    </location>
    <ligand>
        <name>Mg(2+)</name>
        <dbReference type="ChEBI" id="CHEBI:18420"/>
    </ligand>
</feature>
<evidence type="ECO:0000256" key="1">
    <source>
        <dbReference type="ARBA" id="ARBA00001913"/>
    </source>
</evidence>
<dbReference type="Pfam" id="PF22613">
    <property type="entry name" value="Transketolase_C_1"/>
    <property type="match status" value="1"/>
</dbReference>
<evidence type="ECO:0000256" key="15">
    <source>
        <dbReference type="PIRSR" id="PIRSR605478-2"/>
    </source>
</evidence>
<feature type="binding site" evidence="16">
    <location>
        <position position="158"/>
    </location>
    <ligand>
        <name>thiamine diphosphate</name>
        <dbReference type="ChEBI" id="CHEBI:58937"/>
    </ligand>
</feature>
<evidence type="ECO:0000256" key="19">
    <source>
        <dbReference type="RuleBase" id="RU004996"/>
    </source>
</evidence>
<dbReference type="InterPro" id="IPR005478">
    <property type="entry name" value="Transketolase_bac-like"/>
</dbReference>
<feature type="binding site" evidence="16">
    <location>
        <position position="262"/>
    </location>
    <ligand>
        <name>thiamine diphosphate</name>
        <dbReference type="ChEBI" id="CHEBI:58937"/>
    </ligand>
</feature>
<keyword evidence="10 17" id="KW-0460">Magnesium</keyword>
<dbReference type="SMART" id="SM00861">
    <property type="entry name" value="Transket_pyr"/>
    <property type="match status" value="1"/>
</dbReference>
<evidence type="ECO:0000256" key="8">
    <source>
        <dbReference type="ARBA" id="ARBA00022723"/>
    </source>
</evidence>
<evidence type="ECO:0000313" key="21">
    <source>
        <dbReference type="EMBL" id="SLM18460.1"/>
    </source>
</evidence>
<evidence type="ECO:0000256" key="17">
    <source>
        <dbReference type="PIRSR" id="PIRSR605478-4"/>
    </source>
</evidence>
<evidence type="ECO:0000256" key="16">
    <source>
        <dbReference type="PIRSR" id="PIRSR605478-3"/>
    </source>
</evidence>
<evidence type="ECO:0000256" key="14">
    <source>
        <dbReference type="PIRSR" id="PIRSR605478-1"/>
    </source>
</evidence>
<comment type="subunit">
    <text evidence="5 19">Homodimer.</text>
</comment>
<comment type="cofactor">
    <cofactor evidence="3">
        <name>Co(2+)</name>
        <dbReference type="ChEBI" id="CHEBI:48828"/>
    </cofactor>
</comment>
<dbReference type="EMBL" id="FWDO01000004">
    <property type="protein sequence ID" value="SLM18460.1"/>
    <property type="molecule type" value="Genomic_DNA"/>
</dbReference>
<comment type="cofactor">
    <cofactor evidence="19">
        <name>Mg(2+)</name>
        <dbReference type="ChEBI" id="CHEBI:18420"/>
    </cofactor>
    <cofactor evidence="19">
        <name>Ca(2+)</name>
        <dbReference type="ChEBI" id="CHEBI:29108"/>
    </cofactor>
    <cofactor evidence="19">
        <name>Mn(2+)</name>
        <dbReference type="ChEBI" id="CHEBI:29035"/>
    </cofactor>
    <cofactor evidence="19">
        <name>Co(2+)</name>
        <dbReference type="ChEBI" id="CHEBI:48828"/>
    </cofactor>
    <text evidence="19">Binds 1 Mg(2+) ion per subunit. Can also utilize other divalent metal cations, such as Ca(2+), Mn(2+) and Co(2+).</text>
</comment>
<feature type="binding site" evidence="15">
    <location>
        <position position="262"/>
    </location>
    <ligand>
        <name>substrate</name>
    </ligand>
</feature>
<dbReference type="PANTHER" id="PTHR43522:SF10">
    <property type="entry name" value="TRANSKETOLASE"/>
    <property type="match status" value="1"/>
</dbReference>
<evidence type="ECO:0000256" key="12">
    <source>
        <dbReference type="ARBA" id="ARBA00049473"/>
    </source>
</evidence>
<evidence type="ECO:0000256" key="10">
    <source>
        <dbReference type="ARBA" id="ARBA00022842"/>
    </source>
</evidence>
<dbReference type="InterPro" id="IPR055152">
    <property type="entry name" value="Transketolase-like_C_2"/>
</dbReference>
<dbReference type="Gene3D" id="3.40.50.920">
    <property type="match status" value="1"/>
</dbReference>
<comment type="cofactor">
    <cofactor evidence="2">
        <name>Mn(2+)</name>
        <dbReference type="ChEBI" id="CHEBI:29035"/>
    </cofactor>
</comment>
<evidence type="ECO:0000256" key="2">
    <source>
        <dbReference type="ARBA" id="ARBA00001936"/>
    </source>
</evidence>
<evidence type="ECO:0000256" key="3">
    <source>
        <dbReference type="ARBA" id="ARBA00001941"/>
    </source>
</evidence>
<feature type="active site" description="Proton donor" evidence="14">
    <location>
        <position position="408"/>
    </location>
</feature>
<protein>
    <recommendedName>
        <fullName evidence="6 13">Transketolase</fullName>
        <ecNumber evidence="6 13">2.2.1.1</ecNumber>
    </recommendedName>
</protein>
<dbReference type="PROSITE" id="PS00802">
    <property type="entry name" value="TRANSKETOLASE_2"/>
    <property type="match status" value="1"/>
</dbReference>
<dbReference type="InterPro" id="IPR005474">
    <property type="entry name" value="Transketolase_N"/>
</dbReference>
<comment type="cofactor">
    <cofactor evidence="17">
        <name>Mg(2+)</name>
        <dbReference type="ChEBI" id="CHEBI:18420"/>
    </cofactor>
    <text evidence="17">Binds 1 Mg(2+) ion per subunit. Can also utilize other divalent metal cations, such as Ca(2+), Mn(2+) and Co(2+).</text>
</comment>
<feature type="site" description="Important for catalytic activity" evidence="18">
    <location>
        <position position="28"/>
    </location>
</feature>
<reference evidence="21" key="1">
    <citation type="submission" date="2017-02" db="EMBL/GenBank/DDBJ databases">
        <authorList>
            <person name="Regsiter A."/>
            <person name="William W."/>
        </authorList>
    </citation>
    <scope>NUCLEOTIDE SEQUENCE</scope>
    <source>
        <strain evidence="21">BdmA 4</strain>
    </source>
</reference>
<dbReference type="InterPro" id="IPR020826">
    <property type="entry name" value="Transketolase_BS"/>
</dbReference>
<dbReference type="GO" id="GO:0005829">
    <property type="term" value="C:cytosol"/>
    <property type="evidence" value="ECO:0007669"/>
    <property type="project" value="TreeGrafter"/>
</dbReference>
<dbReference type="GO" id="GO:0046872">
    <property type="term" value="F:metal ion binding"/>
    <property type="evidence" value="ECO:0007669"/>
    <property type="project" value="UniProtKB-KW"/>
</dbReference>
<feature type="binding site" evidence="16">
    <location>
        <position position="68"/>
    </location>
    <ligand>
        <name>thiamine diphosphate</name>
        <dbReference type="ChEBI" id="CHEBI:58937"/>
    </ligand>
</feature>
<evidence type="ECO:0000256" key="18">
    <source>
        <dbReference type="PIRSR" id="PIRSR605478-5"/>
    </source>
</evidence>
<dbReference type="SUPFAM" id="SSF52922">
    <property type="entry name" value="TK C-terminal domain-like"/>
    <property type="match status" value="1"/>
</dbReference>
<dbReference type="NCBIfam" id="TIGR00232">
    <property type="entry name" value="tktlase_bact"/>
    <property type="match status" value="1"/>
</dbReference>
<dbReference type="Pfam" id="PF00456">
    <property type="entry name" value="Transketolase_N"/>
    <property type="match status" value="1"/>
</dbReference>
<feature type="site" description="Important for catalytic activity" evidence="18">
    <location>
        <position position="262"/>
    </location>
</feature>
<name>A0A3P3XQB0_9SPIR</name>
<dbReference type="InterPro" id="IPR049557">
    <property type="entry name" value="Transketolase_CS"/>
</dbReference>
<evidence type="ECO:0000256" key="11">
    <source>
        <dbReference type="ARBA" id="ARBA00023052"/>
    </source>
</evidence>
<dbReference type="FunFam" id="3.40.50.970:FF:000004">
    <property type="entry name" value="Transketolase"/>
    <property type="match status" value="1"/>
</dbReference>
<dbReference type="GO" id="GO:0006098">
    <property type="term" value="P:pentose-phosphate shunt"/>
    <property type="evidence" value="ECO:0007669"/>
    <property type="project" value="TreeGrafter"/>
</dbReference>
<dbReference type="FunFam" id="3.40.50.970:FF:000045">
    <property type="entry name" value="Transketolase"/>
    <property type="match status" value="1"/>
</dbReference>
<feature type="binding site" evidence="17">
    <location>
        <position position="187"/>
    </location>
    <ligand>
        <name>Mg(2+)</name>
        <dbReference type="ChEBI" id="CHEBI:18420"/>
    </ligand>
</feature>
<feature type="domain" description="Transketolase-like pyrimidine-binding" evidence="20">
    <location>
        <begin position="351"/>
        <end position="522"/>
    </location>
</feature>
<feature type="binding site" evidence="16">
    <location>
        <position position="187"/>
    </location>
    <ligand>
        <name>thiamine diphosphate</name>
        <dbReference type="ChEBI" id="CHEBI:58937"/>
    </ligand>
</feature>
<evidence type="ECO:0000256" key="4">
    <source>
        <dbReference type="ARBA" id="ARBA00007131"/>
    </source>
</evidence>
<proteinExistence type="inferred from homology"/>
<comment type="function">
    <text evidence="19">Catalyzes the transfer of a two-carbon ketol group from a ketose donor to an aldose acceptor, via a covalent intermediate with the cofactor thiamine pyrophosphate.</text>
</comment>
<feature type="binding site" evidence="16">
    <location>
        <position position="434"/>
    </location>
    <ligand>
        <name>thiamine diphosphate</name>
        <dbReference type="ChEBI" id="CHEBI:58937"/>
    </ligand>
</feature>
<keyword evidence="11 16" id="KW-0786">Thiamine pyrophosphate</keyword>
<organism evidence="21">
    <name type="scientific">uncultured spirochete</name>
    <dbReference type="NCBI Taxonomy" id="156406"/>
    <lineage>
        <taxon>Bacteria</taxon>
        <taxon>Pseudomonadati</taxon>
        <taxon>Spirochaetota</taxon>
        <taxon>Spirochaetia</taxon>
        <taxon>Spirochaetales</taxon>
        <taxon>environmental samples</taxon>
    </lineage>
</organism>
<accession>A0A3P3XQB0</accession>
<dbReference type="Pfam" id="PF02779">
    <property type="entry name" value="Transket_pyr"/>
    <property type="match status" value="1"/>
</dbReference>
<dbReference type="AlphaFoldDB" id="A0A3P3XQB0"/>
<comment type="cofactor">
    <cofactor evidence="16">
        <name>thiamine diphosphate</name>
        <dbReference type="ChEBI" id="CHEBI:58937"/>
    </cofactor>
    <text evidence="16">Binds 1 thiamine pyrophosphate per subunit. During the reaction, the substrate forms a covalent intermediate with the cofactor.</text>
</comment>
<comment type="similarity">
    <text evidence="4 19">Belongs to the transketolase family.</text>
</comment>
<keyword evidence="7 19" id="KW-0808">Transferase</keyword>